<evidence type="ECO:0000313" key="25">
    <source>
        <dbReference type="RefSeq" id="XP_031573557.1"/>
    </source>
</evidence>
<dbReference type="Pfam" id="PF00335">
    <property type="entry name" value="Tetraspanin"/>
    <property type="match status" value="1"/>
</dbReference>
<evidence type="ECO:0000256" key="16">
    <source>
        <dbReference type="ARBA" id="ARBA00023139"/>
    </source>
</evidence>
<evidence type="ECO:0000256" key="6">
    <source>
        <dbReference type="ARBA" id="ARBA00004656"/>
    </source>
</evidence>
<keyword evidence="10" id="KW-0964">Secreted</keyword>
<evidence type="ECO:0000256" key="7">
    <source>
        <dbReference type="ARBA" id="ARBA00006840"/>
    </source>
</evidence>
<comment type="subunit">
    <text evidence="21">Interacts with TIMP1 and ITGB1 and recruits TIMP1 to ITGB1. Interacts with CD9. Identified in a complex with CD9 and ITGB3. Interacts with PMEL. Interacts with KDR/VEGFR2; identified in a complex with ITGB1 and KDR/VEGFR2 and is required to recruit KDR to ITGB1 complexes. Interacts with SYT7.</text>
</comment>
<dbReference type="Proteomes" id="UP000515163">
    <property type="component" value="Unplaced"/>
</dbReference>
<dbReference type="PANTHER" id="PTHR19282:SF527">
    <property type="entry name" value="TETRASPANIN"/>
    <property type="match status" value="1"/>
</dbReference>
<evidence type="ECO:0000256" key="23">
    <source>
        <dbReference type="RuleBase" id="RU361218"/>
    </source>
</evidence>
<evidence type="ECO:0000256" key="22">
    <source>
        <dbReference type="PIRSR" id="PIRSR002419-1"/>
    </source>
</evidence>
<evidence type="ECO:0000256" key="8">
    <source>
        <dbReference type="ARBA" id="ARBA00022448"/>
    </source>
</evidence>
<keyword evidence="11 23" id="KW-0812">Transmembrane</keyword>
<protein>
    <recommendedName>
        <fullName evidence="23">Tetraspanin</fullName>
    </recommendedName>
</protein>
<keyword evidence="9" id="KW-1003">Cell membrane</keyword>
<evidence type="ECO:0000256" key="14">
    <source>
        <dbReference type="ARBA" id="ARBA00022989"/>
    </source>
</evidence>
<feature type="transmembrane region" description="Helical" evidence="23">
    <location>
        <begin position="55"/>
        <end position="76"/>
    </location>
</feature>
<feature type="transmembrane region" description="Helical" evidence="23">
    <location>
        <begin position="211"/>
        <end position="237"/>
    </location>
</feature>
<keyword evidence="19" id="KW-0449">Lipoprotein</keyword>
<evidence type="ECO:0000256" key="12">
    <source>
        <dbReference type="ARBA" id="ARBA00022753"/>
    </source>
</evidence>
<dbReference type="AlphaFoldDB" id="A0A6P8J1T2"/>
<evidence type="ECO:0000256" key="3">
    <source>
        <dbReference type="ARBA" id="ARBA00004241"/>
    </source>
</evidence>
<dbReference type="RefSeq" id="XP_031573557.1">
    <property type="nucleotide sequence ID" value="XM_031717697.1"/>
</dbReference>
<evidence type="ECO:0000256" key="15">
    <source>
        <dbReference type="ARBA" id="ARBA00023136"/>
    </source>
</evidence>
<evidence type="ECO:0000256" key="1">
    <source>
        <dbReference type="ARBA" id="ARBA00004107"/>
    </source>
</evidence>
<dbReference type="OrthoDB" id="5969951at2759"/>
<evidence type="ECO:0000256" key="13">
    <source>
        <dbReference type="ARBA" id="ARBA00022927"/>
    </source>
</evidence>
<dbReference type="GO" id="GO:0015031">
    <property type="term" value="P:protein transport"/>
    <property type="evidence" value="ECO:0007669"/>
    <property type="project" value="UniProtKB-KW"/>
</dbReference>
<keyword evidence="17" id="KW-0325">Glycoprotein</keyword>
<gene>
    <name evidence="25" type="primary">LOC116307441</name>
</gene>
<evidence type="ECO:0000256" key="21">
    <source>
        <dbReference type="ARBA" id="ARBA00046382"/>
    </source>
</evidence>
<dbReference type="PRINTS" id="PR00259">
    <property type="entry name" value="TMFOUR"/>
</dbReference>
<keyword evidence="8" id="KW-0813">Transport</keyword>
<evidence type="ECO:0000256" key="18">
    <source>
        <dbReference type="ARBA" id="ARBA00023228"/>
    </source>
</evidence>
<keyword evidence="14 23" id="KW-1133">Transmembrane helix</keyword>
<dbReference type="KEGG" id="aten:116307441"/>
<keyword evidence="13" id="KW-0653">Protein transport</keyword>
<dbReference type="InterPro" id="IPR008952">
    <property type="entry name" value="Tetraspanin_EC2_sf"/>
</dbReference>
<reference evidence="25" key="1">
    <citation type="submission" date="2025-08" db="UniProtKB">
        <authorList>
            <consortium name="RefSeq"/>
        </authorList>
    </citation>
    <scope>IDENTIFICATION</scope>
    <source>
        <tissue evidence="25">Tentacle</tissue>
    </source>
</reference>
<dbReference type="GeneID" id="116307441"/>
<comment type="function">
    <text evidence="20">Functions as a cell surface receptor for TIMP1 and plays a role in the activation of cellular signaling cascades. Plays a role in the activation of ITGB1 and integrin signaling, leading to the activation of AKT, FAK/PTK2 and MAP kinases. Promotes cell survival, reorganization of the actin cytoskeleton, cell adhesion, spreading and migration, via its role in the activation of AKT and FAK/PTK2. Plays a role in VEGFA signaling via its role in regulating the internalization of KDR/VEGFR2. Plays a role in intracellular vesicular transport processes, and is required for normal trafficking of the PMEL luminal domain that is essential for the development and maturation of melanocytes. Plays a role in the adhesion of leukocytes onto endothelial cells via its role in the regulation of SELP trafficking. May play a role in mast cell degranulation in response to Ms4a2/FceRI stimulation, but not in mast cell degranulation in response to other stimuli.</text>
</comment>
<keyword evidence="22" id="KW-1015">Disulfide bond</keyword>
<comment type="similarity">
    <text evidence="7 23">Belongs to the tetraspanin (TM4SF) family.</text>
</comment>
<evidence type="ECO:0000313" key="24">
    <source>
        <dbReference type="Proteomes" id="UP000515163"/>
    </source>
</evidence>
<dbReference type="GO" id="GO:0005576">
    <property type="term" value="C:extracellular region"/>
    <property type="evidence" value="ECO:0007669"/>
    <property type="project" value="UniProtKB-SubCell"/>
</dbReference>
<evidence type="ECO:0000256" key="19">
    <source>
        <dbReference type="ARBA" id="ARBA00023288"/>
    </source>
</evidence>
<sequence>MGVEGAARCIKFLVFIFNFLFFVCGIGLMGVGIFVQLKIGDFAELSTVKYVTGSILIIIVGAFIALVAFFGCCGAVKENTCFLGIFFGILLLILCAEIAGTVLGYIYRGKVEKNLRTDLNNSIALYGEKGQDGITKAFDSLQQKEKCCGVNNYTDWQRSPFSNGSHDKVPDSCCHDKKPGCGEKWKTNPPESEIYKEGCYGKVETLVKDNLMLIFGLGIGVAVIQIIAMIFAIILICKIREQGSFA</sequence>
<dbReference type="GO" id="GO:0031902">
    <property type="term" value="C:late endosome membrane"/>
    <property type="evidence" value="ECO:0007669"/>
    <property type="project" value="UniProtKB-SubCell"/>
</dbReference>
<dbReference type="GO" id="GO:0030154">
    <property type="term" value="P:cell differentiation"/>
    <property type="evidence" value="ECO:0007669"/>
    <property type="project" value="UniProtKB-ARBA"/>
</dbReference>
<keyword evidence="24" id="KW-1185">Reference proteome</keyword>
<dbReference type="GO" id="GO:0005765">
    <property type="term" value="C:lysosomal membrane"/>
    <property type="evidence" value="ECO:0007669"/>
    <property type="project" value="UniProtKB-SubCell"/>
</dbReference>
<organism evidence="24 25">
    <name type="scientific">Actinia tenebrosa</name>
    <name type="common">Australian red waratah sea anemone</name>
    <dbReference type="NCBI Taxonomy" id="6105"/>
    <lineage>
        <taxon>Eukaryota</taxon>
        <taxon>Metazoa</taxon>
        <taxon>Cnidaria</taxon>
        <taxon>Anthozoa</taxon>
        <taxon>Hexacorallia</taxon>
        <taxon>Actiniaria</taxon>
        <taxon>Actiniidae</taxon>
        <taxon>Actinia</taxon>
    </lineage>
</organism>
<accession>A0A6P8J1T2</accession>
<dbReference type="Gene3D" id="1.10.1450.10">
    <property type="entry name" value="Tetraspanin"/>
    <property type="match status" value="1"/>
</dbReference>
<evidence type="ECO:0000256" key="4">
    <source>
        <dbReference type="ARBA" id="ARBA00004613"/>
    </source>
</evidence>
<dbReference type="InterPro" id="IPR000301">
    <property type="entry name" value="Tetraspanin_animals"/>
</dbReference>
<evidence type="ECO:0000256" key="9">
    <source>
        <dbReference type="ARBA" id="ARBA00022475"/>
    </source>
</evidence>
<dbReference type="PANTHER" id="PTHR19282">
    <property type="entry name" value="TETRASPANIN"/>
    <property type="match status" value="1"/>
</dbReference>
<dbReference type="InParanoid" id="A0A6P8J1T2"/>
<dbReference type="FunFam" id="1.10.1450.10:FF:000019">
    <property type="entry name" value="Tetraspanin"/>
    <property type="match status" value="1"/>
</dbReference>
<evidence type="ECO:0000256" key="20">
    <source>
        <dbReference type="ARBA" id="ARBA00043922"/>
    </source>
</evidence>
<dbReference type="FunCoup" id="A0A6P8J1T2">
    <property type="interactions" value="369"/>
</dbReference>
<dbReference type="InterPro" id="IPR018499">
    <property type="entry name" value="Tetraspanin/Peripherin"/>
</dbReference>
<dbReference type="PIRSF" id="PIRSF002419">
    <property type="entry name" value="Tetraspanin"/>
    <property type="match status" value="1"/>
</dbReference>
<proteinExistence type="inferred from homology"/>
<name>A0A6P8J1T2_ACTTE</name>
<comment type="subcellular location">
    <subcellularLocation>
        <location evidence="5">Cell membrane</location>
        <topology evidence="5">Multi-pass membrane protein</topology>
    </subcellularLocation>
    <subcellularLocation>
        <location evidence="3">Cell surface</location>
    </subcellularLocation>
    <subcellularLocation>
        <location evidence="1">Late endosome membrane</location>
        <topology evidence="1">Multi-pass membrane protein</topology>
    </subcellularLocation>
    <subcellularLocation>
        <location evidence="6">Lysosome membrane</location>
    </subcellularLocation>
    <subcellularLocation>
        <location evidence="2">Melanosome</location>
    </subcellularLocation>
    <subcellularLocation>
        <location evidence="23">Membrane</location>
        <topology evidence="23">Multi-pass membrane protein</topology>
    </subcellularLocation>
    <subcellularLocation>
        <location evidence="4">Secreted</location>
    </subcellularLocation>
</comment>
<dbReference type="GO" id="GO:0005886">
    <property type="term" value="C:plasma membrane"/>
    <property type="evidence" value="ECO:0007669"/>
    <property type="project" value="UniProtKB-SubCell"/>
</dbReference>
<keyword evidence="18" id="KW-0458">Lysosome</keyword>
<keyword evidence="16" id="KW-0564">Palmitate</keyword>
<feature type="transmembrane region" description="Helical" evidence="23">
    <location>
        <begin position="83"/>
        <end position="107"/>
    </location>
</feature>
<dbReference type="SUPFAM" id="SSF48652">
    <property type="entry name" value="Tetraspanin"/>
    <property type="match status" value="1"/>
</dbReference>
<evidence type="ECO:0000256" key="2">
    <source>
        <dbReference type="ARBA" id="ARBA00004223"/>
    </source>
</evidence>
<keyword evidence="15 23" id="KW-0472">Membrane</keyword>
<feature type="disulfide bond" evidence="22">
    <location>
        <begin position="147"/>
        <end position="181"/>
    </location>
</feature>
<keyword evidence="12" id="KW-0967">Endosome</keyword>
<evidence type="ECO:0000256" key="17">
    <source>
        <dbReference type="ARBA" id="ARBA00023180"/>
    </source>
</evidence>
<dbReference type="GO" id="GO:0009986">
    <property type="term" value="C:cell surface"/>
    <property type="evidence" value="ECO:0007669"/>
    <property type="project" value="UniProtKB-SubCell"/>
</dbReference>
<evidence type="ECO:0000256" key="10">
    <source>
        <dbReference type="ARBA" id="ARBA00022525"/>
    </source>
</evidence>
<evidence type="ECO:0000256" key="5">
    <source>
        <dbReference type="ARBA" id="ARBA00004651"/>
    </source>
</evidence>
<feature type="transmembrane region" description="Helical" evidence="23">
    <location>
        <begin position="12"/>
        <end position="35"/>
    </location>
</feature>
<evidence type="ECO:0000256" key="11">
    <source>
        <dbReference type="ARBA" id="ARBA00022692"/>
    </source>
</evidence>